<feature type="compositionally biased region" description="Basic and acidic residues" evidence="10">
    <location>
        <begin position="1"/>
        <end position="28"/>
    </location>
</feature>
<dbReference type="InterPro" id="IPR001901">
    <property type="entry name" value="Translocase_SecE/Sec61-g"/>
</dbReference>
<dbReference type="PATRIC" id="fig|883161.3.peg.489"/>
<dbReference type="Gene3D" id="1.20.5.1030">
    <property type="entry name" value="Preprotein translocase secy subunit"/>
    <property type="match status" value="1"/>
</dbReference>
<evidence type="ECO:0000256" key="7">
    <source>
        <dbReference type="ARBA" id="ARBA00023010"/>
    </source>
</evidence>
<evidence type="ECO:0000256" key="1">
    <source>
        <dbReference type="ARBA" id="ARBA00004370"/>
    </source>
</evidence>
<dbReference type="Proteomes" id="UP000014417">
    <property type="component" value="Unassembled WGS sequence"/>
</dbReference>
<keyword evidence="7 9" id="KW-0811">Translocation</keyword>
<evidence type="ECO:0000256" key="6">
    <source>
        <dbReference type="ARBA" id="ARBA00022989"/>
    </source>
</evidence>
<dbReference type="GO" id="GO:0009306">
    <property type="term" value="P:protein secretion"/>
    <property type="evidence" value="ECO:0007669"/>
    <property type="project" value="UniProtKB-UniRule"/>
</dbReference>
<dbReference type="EMBL" id="AGZR01000004">
    <property type="protein sequence ID" value="EPD33725.1"/>
    <property type="molecule type" value="Genomic_DNA"/>
</dbReference>
<dbReference type="GO" id="GO:0005886">
    <property type="term" value="C:plasma membrane"/>
    <property type="evidence" value="ECO:0007669"/>
    <property type="project" value="UniProtKB-SubCell"/>
</dbReference>
<feature type="region of interest" description="Disordered" evidence="10">
    <location>
        <begin position="1"/>
        <end position="61"/>
    </location>
</feature>
<evidence type="ECO:0000256" key="9">
    <source>
        <dbReference type="HAMAP-Rule" id="MF_00422"/>
    </source>
</evidence>
<dbReference type="PANTHER" id="PTHR33910">
    <property type="entry name" value="PROTEIN TRANSLOCASE SUBUNIT SECE"/>
    <property type="match status" value="1"/>
</dbReference>
<evidence type="ECO:0000256" key="3">
    <source>
        <dbReference type="ARBA" id="ARBA00022475"/>
    </source>
</evidence>
<sequence length="122" mass="13422">MADSNKRPDDSVDEPSKKTSPSAEEKTSDLAAAKPVKRKHTQAPVKKAKPTKKRGEVAENESVGPIRFAKQSVSELKKVVWPTGDQTRQYFIVVLVFVLFIMTVVAGLDALFGWGLLQVLGR</sequence>
<evidence type="ECO:0000256" key="4">
    <source>
        <dbReference type="ARBA" id="ARBA00022692"/>
    </source>
</evidence>
<comment type="subcellular location">
    <subcellularLocation>
        <location evidence="9">Cell membrane</location>
        <topology evidence="9">Single-pass membrane protein</topology>
    </subcellularLocation>
    <subcellularLocation>
        <location evidence="1">Membrane</location>
    </subcellularLocation>
</comment>
<dbReference type="GO" id="GO:0006605">
    <property type="term" value="P:protein targeting"/>
    <property type="evidence" value="ECO:0007669"/>
    <property type="project" value="UniProtKB-UniRule"/>
</dbReference>
<protein>
    <recommendedName>
        <fullName evidence="9">Protein translocase subunit SecE</fullName>
    </recommendedName>
</protein>
<keyword evidence="3 9" id="KW-1003">Cell membrane</keyword>
<organism evidence="11 12">
    <name type="scientific">Propionimicrobium lymphophilum ACS-093-V-SCH5</name>
    <dbReference type="NCBI Taxonomy" id="883161"/>
    <lineage>
        <taxon>Bacteria</taxon>
        <taxon>Bacillati</taxon>
        <taxon>Actinomycetota</taxon>
        <taxon>Actinomycetes</taxon>
        <taxon>Propionibacteriales</taxon>
        <taxon>Propionibacteriaceae</taxon>
        <taxon>Propionimicrobium</taxon>
    </lineage>
</organism>
<evidence type="ECO:0000313" key="12">
    <source>
        <dbReference type="Proteomes" id="UP000014417"/>
    </source>
</evidence>
<dbReference type="InterPro" id="IPR038379">
    <property type="entry name" value="SecE_sf"/>
</dbReference>
<comment type="similarity">
    <text evidence="9">Belongs to the SecE/SEC61-gamma family.</text>
</comment>
<name>S2W672_9ACTN</name>
<evidence type="ECO:0000313" key="11">
    <source>
        <dbReference type="EMBL" id="EPD33725.1"/>
    </source>
</evidence>
<dbReference type="PANTHER" id="PTHR33910:SF1">
    <property type="entry name" value="PROTEIN TRANSLOCASE SUBUNIT SECE"/>
    <property type="match status" value="1"/>
</dbReference>
<dbReference type="HAMAP" id="MF_00422">
    <property type="entry name" value="SecE"/>
    <property type="match status" value="1"/>
</dbReference>
<feature type="transmembrane region" description="Helical" evidence="9">
    <location>
        <begin position="90"/>
        <end position="117"/>
    </location>
</feature>
<dbReference type="PROSITE" id="PS01067">
    <property type="entry name" value="SECE_SEC61G"/>
    <property type="match status" value="1"/>
</dbReference>
<dbReference type="Pfam" id="PF00584">
    <property type="entry name" value="SecE"/>
    <property type="match status" value="1"/>
</dbReference>
<dbReference type="GO" id="GO:0008320">
    <property type="term" value="F:protein transmembrane transporter activity"/>
    <property type="evidence" value="ECO:0007669"/>
    <property type="project" value="UniProtKB-UniRule"/>
</dbReference>
<evidence type="ECO:0000256" key="10">
    <source>
        <dbReference type="SAM" id="MobiDB-lite"/>
    </source>
</evidence>
<gene>
    <name evidence="9" type="primary">secE</name>
    <name evidence="11" type="ORF">HMPREF9306_00487</name>
</gene>
<dbReference type="STRING" id="883161.HMPREF9306_00487"/>
<evidence type="ECO:0000256" key="5">
    <source>
        <dbReference type="ARBA" id="ARBA00022927"/>
    </source>
</evidence>
<evidence type="ECO:0000256" key="2">
    <source>
        <dbReference type="ARBA" id="ARBA00022448"/>
    </source>
</evidence>
<dbReference type="GO" id="GO:0065002">
    <property type="term" value="P:intracellular protein transmembrane transport"/>
    <property type="evidence" value="ECO:0007669"/>
    <property type="project" value="UniProtKB-UniRule"/>
</dbReference>
<reference evidence="11 12" key="1">
    <citation type="submission" date="2013-04" db="EMBL/GenBank/DDBJ databases">
        <title>The Genome Sequence of Propionimicrobium lymphophilum ACS-093-V-SCH5.</title>
        <authorList>
            <consortium name="The Broad Institute Genomics Platform"/>
            <person name="Earl A."/>
            <person name="Ward D."/>
            <person name="Feldgarden M."/>
            <person name="Gevers D."/>
            <person name="Saerens B."/>
            <person name="Vaneechoutte M."/>
            <person name="Walker B."/>
            <person name="Young S."/>
            <person name="Zeng Q."/>
            <person name="Gargeya S."/>
            <person name="Fitzgerald M."/>
            <person name="Haas B."/>
            <person name="Abouelleil A."/>
            <person name="Allen A.W."/>
            <person name="Alvarado L."/>
            <person name="Arachchi H.M."/>
            <person name="Berlin A.M."/>
            <person name="Chapman S.B."/>
            <person name="Gainer-Dewar J."/>
            <person name="Goldberg J."/>
            <person name="Griggs A."/>
            <person name="Gujja S."/>
            <person name="Hansen M."/>
            <person name="Howarth C."/>
            <person name="Imamovic A."/>
            <person name="Ireland A."/>
            <person name="Larimer J."/>
            <person name="McCowan C."/>
            <person name="Murphy C."/>
            <person name="Pearson M."/>
            <person name="Poon T.W."/>
            <person name="Priest M."/>
            <person name="Roberts A."/>
            <person name="Saif S."/>
            <person name="Shea T."/>
            <person name="Sisk P."/>
            <person name="Sykes S."/>
            <person name="Wortman J."/>
            <person name="Nusbaum C."/>
            <person name="Birren B."/>
        </authorList>
    </citation>
    <scope>NUCLEOTIDE SEQUENCE [LARGE SCALE GENOMIC DNA]</scope>
    <source>
        <strain evidence="11 12">ACS-093-V-SCH5</strain>
    </source>
</reference>
<comment type="function">
    <text evidence="9">Essential subunit of the Sec protein translocation channel SecYEG. Clamps together the 2 halves of SecY. May contact the channel plug during translocation.</text>
</comment>
<accession>S2W672</accession>
<keyword evidence="2 9" id="KW-0813">Transport</keyword>
<proteinExistence type="inferred from homology"/>
<evidence type="ECO:0000256" key="8">
    <source>
        <dbReference type="ARBA" id="ARBA00023136"/>
    </source>
</evidence>
<feature type="compositionally biased region" description="Basic residues" evidence="10">
    <location>
        <begin position="35"/>
        <end position="52"/>
    </location>
</feature>
<dbReference type="RefSeq" id="WP_016455333.1">
    <property type="nucleotide sequence ID" value="NZ_KE150269.1"/>
</dbReference>
<keyword evidence="6 9" id="KW-1133">Transmembrane helix</keyword>
<dbReference type="GO" id="GO:0043952">
    <property type="term" value="P:protein transport by the Sec complex"/>
    <property type="evidence" value="ECO:0007669"/>
    <property type="project" value="UniProtKB-UniRule"/>
</dbReference>
<comment type="subunit">
    <text evidence="9">Component of the Sec protein translocase complex. Heterotrimer consisting of SecY, SecE and SecG subunits. The heterotrimers can form oligomers, although 1 heterotrimer is thought to be able to translocate proteins. Interacts with the ribosome. Interacts with SecDF, and other proteins may be involved. Interacts with SecA.</text>
</comment>
<dbReference type="InterPro" id="IPR005807">
    <property type="entry name" value="SecE_bac"/>
</dbReference>
<keyword evidence="4 9" id="KW-0812">Transmembrane</keyword>
<dbReference type="HOGENOM" id="CLU_113663_1_3_11"/>
<keyword evidence="12" id="KW-1185">Reference proteome</keyword>
<keyword evidence="5 9" id="KW-0653">Protein transport</keyword>
<comment type="caution">
    <text evidence="11">The sequence shown here is derived from an EMBL/GenBank/DDBJ whole genome shotgun (WGS) entry which is preliminary data.</text>
</comment>
<dbReference type="AlphaFoldDB" id="S2W672"/>
<keyword evidence="8 9" id="KW-0472">Membrane</keyword>
<dbReference type="NCBIfam" id="TIGR00964">
    <property type="entry name" value="secE_bact"/>
    <property type="match status" value="1"/>
</dbReference>